<feature type="domain" description="Ig-like" evidence="15">
    <location>
        <begin position="1198"/>
        <end position="1274"/>
    </location>
</feature>
<comment type="caution">
    <text evidence="12">Lacks conserved residue(s) required for the propagation of feature annotation.</text>
</comment>
<feature type="domain" description="SRCR" evidence="14">
    <location>
        <begin position="549"/>
        <end position="651"/>
    </location>
</feature>
<dbReference type="FunFam" id="3.10.250.10:FF:000006">
    <property type="entry name" value="neurotrypsin isoform X2"/>
    <property type="match status" value="1"/>
</dbReference>
<dbReference type="CDD" id="cd00096">
    <property type="entry name" value="Ig"/>
    <property type="match status" value="1"/>
</dbReference>
<dbReference type="Gene3D" id="2.60.40.10">
    <property type="entry name" value="Immunoglobulins"/>
    <property type="match status" value="9"/>
</dbReference>
<evidence type="ECO:0000256" key="9">
    <source>
        <dbReference type="ARBA" id="ARBA00023170"/>
    </source>
</evidence>
<dbReference type="InterPro" id="IPR007110">
    <property type="entry name" value="Ig-like_dom"/>
</dbReference>
<feature type="domain" description="Ig-like" evidence="15">
    <location>
        <begin position="1453"/>
        <end position="1544"/>
    </location>
</feature>
<feature type="region of interest" description="Disordered" evidence="13">
    <location>
        <begin position="1772"/>
        <end position="1807"/>
    </location>
</feature>
<evidence type="ECO:0008006" key="18">
    <source>
        <dbReference type="Google" id="ProtNLM"/>
    </source>
</evidence>
<evidence type="ECO:0000313" key="16">
    <source>
        <dbReference type="EMBL" id="MXQ95807.1"/>
    </source>
</evidence>
<comment type="caution">
    <text evidence="16">The sequence shown here is derived from an EMBL/GenBank/DDBJ whole genome shotgun (WGS) entry which is preliminary data.</text>
</comment>
<keyword evidence="6" id="KW-1133">Transmembrane helix</keyword>
<dbReference type="Gene3D" id="3.10.250.10">
    <property type="entry name" value="SRCR-like domain"/>
    <property type="match status" value="7"/>
</dbReference>
<keyword evidence="9" id="KW-0675">Receptor</keyword>
<keyword evidence="4" id="KW-0732">Signal</keyword>
<evidence type="ECO:0000256" key="4">
    <source>
        <dbReference type="ARBA" id="ARBA00022729"/>
    </source>
</evidence>
<name>A0A6B0S4B7_9CETA</name>
<evidence type="ECO:0000256" key="1">
    <source>
        <dbReference type="ARBA" id="ARBA00004251"/>
    </source>
</evidence>
<feature type="disulfide bond" evidence="12">
    <location>
        <begin position="192"/>
        <end position="202"/>
    </location>
</feature>
<keyword evidence="17" id="KW-1185">Reference proteome</keyword>
<evidence type="ECO:0000256" key="13">
    <source>
        <dbReference type="SAM" id="MobiDB-lite"/>
    </source>
</evidence>
<dbReference type="PRINTS" id="PR00258">
    <property type="entry name" value="SPERACTRCPTR"/>
</dbReference>
<feature type="domain" description="Ig-like" evidence="15">
    <location>
        <begin position="1552"/>
        <end position="1635"/>
    </location>
</feature>
<dbReference type="SMART" id="SM00202">
    <property type="entry name" value="SR"/>
    <property type="match status" value="7"/>
</dbReference>
<evidence type="ECO:0000256" key="6">
    <source>
        <dbReference type="ARBA" id="ARBA00022989"/>
    </source>
</evidence>
<dbReference type="InterPro" id="IPR036772">
    <property type="entry name" value="SRCR-like_dom_sf"/>
</dbReference>
<dbReference type="CDD" id="cd05752">
    <property type="entry name" value="Ig1_FcgammaR_like"/>
    <property type="match status" value="1"/>
</dbReference>
<feature type="disulfide bond" evidence="12">
    <location>
        <begin position="297"/>
        <end position="307"/>
    </location>
</feature>
<reference evidence="16" key="1">
    <citation type="submission" date="2019-10" db="EMBL/GenBank/DDBJ databases">
        <title>The sequence and de novo assembly of the wild yak genome.</title>
        <authorList>
            <person name="Liu Y."/>
        </authorList>
    </citation>
    <scope>NUCLEOTIDE SEQUENCE [LARGE SCALE GENOMIC DNA]</scope>
    <source>
        <strain evidence="16">WY2019</strain>
    </source>
</reference>
<keyword evidence="10" id="KW-0325">Glycoprotein</keyword>
<dbReference type="SUPFAM" id="SSF48726">
    <property type="entry name" value="Immunoglobulin"/>
    <property type="match status" value="9"/>
</dbReference>
<feature type="disulfide bond" evidence="12">
    <location>
        <begin position="621"/>
        <end position="631"/>
    </location>
</feature>
<protein>
    <recommendedName>
        <fullName evidence="18">Fc receptor-like protein 3</fullName>
    </recommendedName>
</protein>
<accession>A0A6B0S4B7</accession>
<proteinExistence type="predicted"/>
<feature type="domain" description="SRCR" evidence="14">
    <location>
        <begin position="657"/>
        <end position="759"/>
    </location>
</feature>
<dbReference type="PROSITE" id="PS00420">
    <property type="entry name" value="SRCR_1"/>
    <property type="match status" value="7"/>
</dbReference>
<dbReference type="PROSITE" id="PS50835">
    <property type="entry name" value="IG_LIKE"/>
    <property type="match status" value="8"/>
</dbReference>
<dbReference type="Proteomes" id="UP000322234">
    <property type="component" value="Unassembled WGS sequence"/>
</dbReference>
<evidence type="ECO:0000259" key="14">
    <source>
        <dbReference type="PROSITE" id="PS50287"/>
    </source>
</evidence>
<dbReference type="PANTHER" id="PTHR19331">
    <property type="entry name" value="SCAVENGER RECEPTOR DOMAIN-CONTAINING"/>
    <property type="match status" value="1"/>
</dbReference>
<evidence type="ECO:0000256" key="11">
    <source>
        <dbReference type="ARBA" id="ARBA00023319"/>
    </source>
</evidence>
<dbReference type="InterPro" id="IPR013783">
    <property type="entry name" value="Ig-like_fold"/>
</dbReference>
<dbReference type="SMART" id="SM00408">
    <property type="entry name" value="IGc2"/>
    <property type="match status" value="7"/>
</dbReference>
<feature type="disulfide bond" evidence="12">
    <location>
        <begin position="84"/>
        <end position="94"/>
    </location>
</feature>
<dbReference type="SMART" id="SM00409">
    <property type="entry name" value="IG"/>
    <property type="match status" value="8"/>
</dbReference>
<keyword evidence="8 12" id="KW-1015">Disulfide bond</keyword>
<evidence type="ECO:0000256" key="5">
    <source>
        <dbReference type="ARBA" id="ARBA00022737"/>
    </source>
</evidence>
<dbReference type="InterPro" id="IPR036179">
    <property type="entry name" value="Ig-like_dom_sf"/>
</dbReference>
<evidence type="ECO:0000256" key="12">
    <source>
        <dbReference type="PROSITE-ProRule" id="PRU00196"/>
    </source>
</evidence>
<evidence type="ECO:0000256" key="10">
    <source>
        <dbReference type="ARBA" id="ARBA00023180"/>
    </source>
</evidence>
<dbReference type="FunFam" id="3.10.250.10:FF:000010">
    <property type="entry name" value="T-cell differentiation antigen CD6"/>
    <property type="match status" value="6"/>
</dbReference>
<sequence length="1886" mass="209233">MLSDIPESPPKVRLVRGPHRCEGRVEVERNGEWGTVCDDGWNMKDVEVVCRELGCGAAKGTPSGNLYKPLADEKQKIFIQDVNCNGTEDELIECDRVEDVFDCSHSEDAGAICEKSPPKVRLVRGPHRCEGRVEVERNGEWGTVCDNGWNMKDVEVVCRELGCGAAKGTPSGNLYKPLADEKQKIFIQDVNCNGTEDELIECDRVEDVFDCSHSEDAGAICEIPETVRLVGGPGRCKGRLEVKHQKQWGTVCKAGWHLSAAKVVCRQLGCGKATLIKRCCDKDTQGQGLIWLSNVSCSGREEDLQHCLSGLEGYNNCTHDEDTWVECEDPFKLRLVNGDTSCSGRLEVLHKGIWGSVCDDGWAKKEEQVVCQQLGCGKPIFVPAKARKKFVPGDGRIWLDDVHCKGEEQSLEQCQHRSWGYHDCNHKEDVVVFCLESSPKVRLVRGPHRCEGRVEVERNGEWGTVCDDGWNMKDAEVVCRELGCGAAKGTPSGNLYKPLADEKQKIFIQDVNCNGTEDELIECDRVEDVFDCSHSEDAGAMCEKSPPKVRLVRGPHRCEGRVEVERNGEWGTVCDNGWNMKDVEVVCRELGCGAAKGTPSGNLYKPLADEKQKIFIQDINCNGTEDKLIECDQVEDVFDCSHSEDAGAICEKSPPKVRLVRGPHRCEGRVEVERNGEWGTVCDDSWNMKDAEVVCRELGCGAAKGTPSGNLYKPLADEKQKIFIQGVNCSGTEDKLIECDQVEDVFDCSHSEDAGAMCEKLFLIVSPSRPIEGNTMTLTCKTQPPPQKLDAKLQFLFYKDGRALGPALDSLPEFRIPVVRKEDSGSYWCQAKITSIKAKLSRRVQIEVHRVPIGNVSLEIQPPGGHLIEGEKLVLVCLVTEGTGDITFFWFRGARGLSLKMKTQHSLMATFEIPAVRESDSDQYYCAADNGYGPSFSELVSITVRIPVSRPVLTLRAPAAQLVVGHIVELHCEAQKGSPPILYQFYHEDGALGNSSAPFGGGVSFNLSLTAEDSGNYYCEANNGQVAQRSEVVPLNITVPMEDRNEVLTSGVIELVLGILAPITLALLFCCWLKRKIDNVCFCVCRSIPSPVPQESTYFNSQAPEQLHFDYENVNIVSGDEVYSLVYRVQQEQPSAAVLYWLYHEDINLGNNLAPSGGGAFLNLSLTTKHSGNYYKADGALGVQLSELVPLFVSGVTPKAFLLLNPPWSTNFHKDEVTLTCRDSLSPAQGDIYWYYNENLLNKKSEEIQIHKTGYYKCKTQRSSLSDPVHVDFSFDKLILQAPHSVFEGDEVVLRCQAREEAKEKRFYRNEIQIQSSFTLQSVSMNNDKYHCTALVRGFWTWNKEISKHLMIQVQELFSPPMLIASPSSPTEGSPVTLKCETWLPPQRSHIQLQFCFFREDKALGKCWSSSPELKLPTVWSEDAESYWCQAESVTPPIRKRSLRSQLYVQRIPVSDVTLEIQPPEGQLTEGENLLLICSVAKGTGTVTFSWHREGTVRSLGRKTQRSLSAVLQILTVKKSDAGRYYCAADNIHGPILSKLIRVTLRIPVSRPVFTLTFPRMQAMVGDVVELHCESQRGSPPILYRFYHENVTLGSSSVPSGRAVFKFSLTAEHSGNYSCEADNSLGVQRSDRVILSVTVPVSHPLFTFSPAVPQAVEGDVLELRCEAQRGSPPILYWFYYKNVTLGSREAPFGGGASFNLTLMAEHSGNFSCGADNGLGIQHSEMVILSIIGPPSNKTTLIAEGVTAGLLSILGLAVTAALVCHFRTQRNSGNYSPREFKEPSRTSNTNPQEPLDPVEPQPVYNNVNPGDSDLVYSEIWSTQHTNENSANSPRKHWEDKEPTVIYSDLKKAYPDDSTEQASIVDSDLEDAVENYENVPCILSALDR</sequence>
<feature type="domain" description="Ig-like" evidence="15">
    <location>
        <begin position="951"/>
        <end position="1038"/>
    </location>
</feature>
<dbReference type="EMBL" id="VBQZ03000146">
    <property type="protein sequence ID" value="MXQ95807.1"/>
    <property type="molecule type" value="Genomic_DNA"/>
</dbReference>
<evidence type="ECO:0000256" key="3">
    <source>
        <dbReference type="ARBA" id="ARBA00022692"/>
    </source>
</evidence>
<feature type="disulfide bond" evidence="12">
    <location>
        <begin position="513"/>
        <end position="523"/>
    </location>
</feature>
<evidence type="ECO:0000256" key="8">
    <source>
        <dbReference type="ARBA" id="ARBA00023157"/>
    </source>
</evidence>
<feature type="domain" description="Ig-like" evidence="15">
    <location>
        <begin position="852"/>
        <end position="943"/>
    </location>
</feature>
<evidence type="ECO:0000259" key="15">
    <source>
        <dbReference type="PROSITE" id="PS50835"/>
    </source>
</evidence>
<keyword evidence="3" id="KW-0812">Transmembrane</keyword>
<evidence type="ECO:0000256" key="7">
    <source>
        <dbReference type="ARBA" id="ARBA00023136"/>
    </source>
</evidence>
<keyword evidence="2" id="KW-1003">Cell membrane</keyword>
<comment type="subcellular location">
    <subcellularLocation>
        <location evidence="1">Cell membrane</location>
        <topology evidence="1">Single-pass type I membrane protein</topology>
    </subcellularLocation>
</comment>
<evidence type="ECO:0000256" key="2">
    <source>
        <dbReference type="ARBA" id="ARBA00022475"/>
    </source>
</evidence>
<evidence type="ECO:0000313" key="17">
    <source>
        <dbReference type="Proteomes" id="UP000322234"/>
    </source>
</evidence>
<feature type="domain" description="SRCR" evidence="14">
    <location>
        <begin position="333"/>
        <end position="435"/>
    </location>
</feature>
<keyword evidence="5" id="KW-0677">Repeat</keyword>
<feature type="domain" description="Ig-like" evidence="15">
    <location>
        <begin position="1644"/>
        <end position="1728"/>
    </location>
</feature>
<dbReference type="InterPro" id="IPR001190">
    <property type="entry name" value="SRCR"/>
</dbReference>
<keyword evidence="11" id="KW-0393">Immunoglobulin domain</keyword>
<gene>
    <name evidence="16" type="ORF">E5288_WYG014849</name>
</gene>
<feature type="domain" description="SRCR" evidence="14">
    <location>
        <begin position="12"/>
        <end position="114"/>
    </location>
</feature>
<dbReference type="GO" id="GO:0005886">
    <property type="term" value="C:plasma membrane"/>
    <property type="evidence" value="ECO:0007669"/>
    <property type="project" value="UniProtKB-SubCell"/>
</dbReference>
<feature type="disulfide bond" evidence="12">
    <location>
        <begin position="404"/>
        <end position="414"/>
    </location>
</feature>
<feature type="domain" description="SRCR" evidence="14">
    <location>
        <begin position="441"/>
        <end position="543"/>
    </location>
</feature>
<dbReference type="InterPro" id="IPR003598">
    <property type="entry name" value="Ig_sub2"/>
</dbReference>
<dbReference type="PROSITE" id="PS50287">
    <property type="entry name" value="SRCR_2"/>
    <property type="match status" value="7"/>
</dbReference>
<feature type="domain" description="Ig-like" evidence="15">
    <location>
        <begin position="1361"/>
        <end position="1439"/>
    </location>
</feature>
<feature type="domain" description="Ig-like" evidence="15">
    <location>
        <begin position="759"/>
        <end position="841"/>
    </location>
</feature>
<dbReference type="Pfam" id="PF13895">
    <property type="entry name" value="Ig_2"/>
    <property type="match status" value="3"/>
</dbReference>
<feature type="disulfide bond" evidence="12">
    <location>
        <begin position="729"/>
        <end position="739"/>
    </location>
</feature>
<dbReference type="FunFam" id="2.60.40.10:FF:001308">
    <property type="entry name" value="Fc receptor like 4"/>
    <property type="match status" value="1"/>
</dbReference>
<dbReference type="FunFam" id="2.60.40.10:FF:000357">
    <property type="entry name" value="Fc receptor like 1"/>
    <property type="match status" value="3"/>
</dbReference>
<keyword evidence="7" id="KW-0472">Membrane</keyword>
<dbReference type="SUPFAM" id="SSF56487">
    <property type="entry name" value="SRCR-like"/>
    <property type="match status" value="7"/>
</dbReference>
<dbReference type="Pfam" id="PF00530">
    <property type="entry name" value="SRCR"/>
    <property type="match status" value="7"/>
</dbReference>
<dbReference type="Pfam" id="PF13927">
    <property type="entry name" value="Ig_3"/>
    <property type="match status" value="2"/>
</dbReference>
<organism evidence="16 17">
    <name type="scientific">Bos mutus</name>
    <name type="common">wild yak</name>
    <dbReference type="NCBI Taxonomy" id="72004"/>
    <lineage>
        <taxon>Eukaryota</taxon>
        <taxon>Metazoa</taxon>
        <taxon>Chordata</taxon>
        <taxon>Craniata</taxon>
        <taxon>Vertebrata</taxon>
        <taxon>Euteleostomi</taxon>
        <taxon>Mammalia</taxon>
        <taxon>Eutheria</taxon>
        <taxon>Laurasiatheria</taxon>
        <taxon>Artiodactyla</taxon>
        <taxon>Ruminantia</taxon>
        <taxon>Pecora</taxon>
        <taxon>Bovidae</taxon>
        <taxon>Bovinae</taxon>
        <taxon>Bos</taxon>
    </lineage>
</organism>
<feature type="domain" description="SRCR" evidence="14">
    <location>
        <begin position="227"/>
        <end position="328"/>
    </location>
</feature>
<dbReference type="InterPro" id="IPR003599">
    <property type="entry name" value="Ig_sub"/>
</dbReference>
<feature type="domain" description="SRCR" evidence="14">
    <location>
        <begin position="120"/>
        <end position="222"/>
    </location>
</feature>